<dbReference type="Pfam" id="PF11746">
    <property type="entry name" value="DUF3303"/>
    <property type="match status" value="1"/>
</dbReference>
<proteinExistence type="predicted"/>
<keyword evidence="2" id="KW-1185">Reference proteome</keyword>
<reference evidence="1 2" key="1">
    <citation type="submission" date="2019-09" db="EMBL/GenBank/DDBJ databases">
        <title>Actinomadura physcomitrii sp. nov., a novel actinomycete isolated from moss [Physcomitrium sphaericum (Ludw) Fuernr].</title>
        <authorList>
            <person name="Liu C."/>
            <person name="Zhuang X."/>
        </authorList>
    </citation>
    <scope>NUCLEOTIDE SEQUENCE [LARGE SCALE GENOMIC DNA]</scope>
    <source>
        <strain evidence="1 2">CYP1-1B</strain>
    </source>
</reference>
<gene>
    <name evidence="1" type="ORF">F9B16_12015</name>
</gene>
<dbReference type="OrthoDB" id="120749at2"/>
<dbReference type="RefSeq" id="WP_151540102.1">
    <property type="nucleotide sequence ID" value="NZ_WBMR01000025.1"/>
</dbReference>
<name>A0A6L3W172_9ACTN</name>
<evidence type="ECO:0008006" key="3">
    <source>
        <dbReference type="Google" id="ProtNLM"/>
    </source>
</evidence>
<accession>A0A6L3W172</accession>
<protein>
    <recommendedName>
        <fullName evidence="3">DUF3303 domain-containing protein</fullName>
    </recommendedName>
</protein>
<organism evidence="1 2">
    <name type="scientific">Actinomadura montaniterrae</name>
    <dbReference type="NCBI Taxonomy" id="1803903"/>
    <lineage>
        <taxon>Bacteria</taxon>
        <taxon>Bacillati</taxon>
        <taxon>Actinomycetota</taxon>
        <taxon>Actinomycetes</taxon>
        <taxon>Streptosporangiales</taxon>
        <taxon>Thermomonosporaceae</taxon>
        <taxon>Actinomadura</taxon>
    </lineage>
</organism>
<evidence type="ECO:0000313" key="1">
    <source>
        <dbReference type="EMBL" id="KAB2383510.1"/>
    </source>
</evidence>
<dbReference type="AlphaFoldDB" id="A0A6L3W172"/>
<evidence type="ECO:0000313" key="2">
    <source>
        <dbReference type="Proteomes" id="UP000483004"/>
    </source>
</evidence>
<sequence length="95" mass="10468">MRVMLRARLDTRLGNEAIKDGTMPQAMQTLMERLKPEAAYFSPSEGKRSCTIVFDMQDSSQIPAIVEPLFTALGADVEIVPVMNLDDLQKGLAAL</sequence>
<comment type="caution">
    <text evidence="1">The sequence shown here is derived from an EMBL/GenBank/DDBJ whole genome shotgun (WGS) entry which is preliminary data.</text>
</comment>
<dbReference type="Proteomes" id="UP000483004">
    <property type="component" value="Unassembled WGS sequence"/>
</dbReference>
<dbReference type="InterPro" id="IPR021734">
    <property type="entry name" value="DUF3303"/>
</dbReference>
<dbReference type="EMBL" id="WBMR01000025">
    <property type="protein sequence ID" value="KAB2383510.1"/>
    <property type="molecule type" value="Genomic_DNA"/>
</dbReference>